<accession>A0A7C8M2I1</accession>
<feature type="transmembrane region" description="Helical" evidence="6">
    <location>
        <begin position="156"/>
        <end position="177"/>
    </location>
</feature>
<dbReference type="EMBL" id="JAADJZ010000029">
    <property type="protein sequence ID" value="KAF2866059.1"/>
    <property type="molecule type" value="Genomic_DNA"/>
</dbReference>
<evidence type="ECO:0000313" key="9">
    <source>
        <dbReference type="Proteomes" id="UP000481861"/>
    </source>
</evidence>
<feature type="transmembrane region" description="Helical" evidence="6">
    <location>
        <begin position="120"/>
        <end position="144"/>
    </location>
</feature>
<dbReference type="OrthoDB" id="4682787at2759"/>
<dbReference type="Proteomes" id="UP000481861">
    <property type="component" value="Unassembled WGS sequence"/>
</dbReference>
<keyword evidence="3 6" id="KW-1133">Transmembrane helix</keyword>
<keyword evidence="9" id="KW-1185">Reference proteome</keyword>
<comment type="similarity">
    <text evidence="5">Belongs to the SAT4 family.</text>
</comment>
<comment type="subcellular location">
    <subcellularLocation>
        <location evidence="1">Membrane</location>
        <topology evidence="1">Multi-pass membrane protein</topology>
    </subcellularLocation>
</comment>
<dbReference type="InterPro" id="IPR052337">
    <property type="entry name" value="SAT4-like"/>
</dbReference>
<evidence type="ECO:0000256" key="5">
    <source>
        <dbReference type="ARBA" id="ARBA00038359"/>
    </source>
</evidence>
<evidence type="ECO:0000256" key="4">
    <source>
        <dbReference type="ARBA" id="ARBA00023136"/>
    </source>
</evidence>
<dbReference type="AlphaFoldDB" id="A0A7C8M2I1"/>
<dbReference type="PANTHER" id="PTHR33048">
    <property type="entry name" value="PTH11-LIKE INTEGRAL MEMBRANE PROTEIN (AFU_ORTHOLOGUE AFUA_5G11245)"/>
    <property type="match status" value="1"/>
</dbReference>
<proteinExistence type="inferred from homology"/>
<evidence type="ECO:0000256" key="3">
    <source>
        <dbReference type="ARBA" id="ARBA00022989"/>
    </source>
</evidence>
<protein>
    <recommendedName>
        <fullName evidence="7">Rhodopsin domain-containing protein</fullName>
    </recommendedName>
</protein>
<dbReference type="GO" id="GO:0016020">
    <property type="term" value="C:membrane"/>
    <property type="evidence" value="ECO:0007669"/>
    <property type="project" value="UniProtKB-SubCell"/>
</dbReference>
<evidence type="ECO:0000313" key="8">
    <source>
        <dbReference type="EMBL" id="KAF2866059.1"/>
    </source>
</evidence>
<feature type="domain" description="Rhodopsin" evidence="7">
    <location>
        <begin position="59"/>
        <end position="303"/>
    </location>
</feature>
<gene>
    <name evidence="8" type="ORF">BDV95DRAFT_210963</name>
</gene>
<feature type="transmembrane region" description="Helical" evidence="6">
    <location>
        <begin position="42"/>
        <end position="62"/>
    </location>
</feature>
<dbReference type="InterPro" id="IPR049326">
    <property type="entry name" value="Rhodopsin_dom_fungi"/>
</dbReference>
<evidence type="ECO:0000256" key="6">
    <source>
        <dbReference type="SAM" id="Phobius"/>
    </source>
</evidence>
<keyword evidence="4 6" id="KW-0472">Membrane</keyword>
<comment type="caution">
    <text evidence="8">The sequence shown here is derived from an EMBL/GenBank/DDBJ whole genome shotgun (WGS) entry which is preliminary data.</text>
</comment>
<evidence type="ECO:0000259" key="7">
    <source>
        <dbReference type="Pfam" id="PF20684"/>
    </source>
</evidence>
<evidence type="ECO:0000256" key="1">
    <source>
        <dbReference type="ARBA" id="ARBA00004141"/>
    </source>
</evidence>
<feature type="transmembrane region" description="Helical" evidence="6">
    <location>
        <begin position="243"/>
        <end position="263"/>
    </location>
</feature>
<evidence type="ECO:0000256" key="2">
    <source>
        <dbReference type="ARBA" id="ARBA00022692"/>
    </source>
</evidence>
<feature type="transmembrane region" description="Helical" evidence="6">
    <location>
        <begin position="83"/>
        <end position="100"/>
    </location>
</feature>
<organism evidence="8 9">
    <name type="scientific">Massariosphaeria phaeospora</name>
    <dbReference type="NCBI Taxonomy" id="100035"/>
    <lineage>
        <taxon>Eukaryota</taxon>
        <taxon>Fungi</taxon>
        <taxon>Dikarya</taxon>
        <taxon>Ascomycota</taxon>
        <taxon>Pezizomycotina</taxon>
        <taxon>Dothideomycetes</taxon>
        <taxon>Pleosporomycetidae</taxon>
        <taxon>Pleosporales</taxon>
        <taxon>Pleosporales incertae sedis</taxon>
        <taxon>Massariosphaeria</taxon>
    </lineage>
</organism>
<dbReference type="PANTHER" id="PTHR33048:SF146">
    <property type="entry name" value="INTEGRAL MEMBRANE PROTEIN"/>
    <property type="match status" value="1"/>
</dbReference>
<feature type="transmembrane region" description="Helical" evidence="6">
    <location>
        <begin position="211"/>
        <end position="231"/>
    </location>
</feature>
<reference evidence="8 9" key="1">
    <citation type="submission" date="2020-01" db="EMBL/GenBank/DDBJ databases">
        <authorList>
            <consortium name="DOE Joint Genome Institute"/>
            <person name="Haridas S."/>
            <person name="Albert R."/>
            <person name="Binder M."/>
            <person name="Bloem J."/>
            <person name="Labutti K."/>
            <person name="Salamov A."/>
            <person name="Andreopoulos B."/>
            <person name="Baker S.E."/>
            <person name="Barry K."/>
            <person name="Bills G."/>
            <person name="Bluhm B.H."/>
            <person name="Cannon C."/>
            <person name="Castanera R."/>
            <person name="Culley D.E."/>
            <person name="Daum C."/>
            <person name="Ezra D."/>
            <person name="Gonzalez J.B."/>
            <person name="Henrissat B."/>
            <person name="Kuo A."/>
            <person name="Liang C."/>
            <person name="Lipzen A."/>
            <person name="Lutzoni F."/>
            <person name="Magnuson J."/>
            <person name="Mondo S."/>
            <person name="Nolan M."/>
            <person name="Ohm R."/>
            <person name="Pangilinan J."/>
            <person name="Park H.-J.H."/>
            <person name="Ramirez L."/>
            <person name="Alfaro M."/>
            <person name="Sun H."/>
            <person name="Tritt A."/>
            <person name="Yoshinaga Y."/>
            <person name="Zwiers L.-H.L."/>
            <person name="Turgeon B.G."/>
            <person name="Goodwin S.B."/>
            <person name="Spatafora J.W."/>
            <person name="Crous P.W."/>
            <person name="Grigoriev I.V."/>
        </authorList>
    </citation>
    <scope>NUCLEOTIDE SEQUENCE [LARGE SCALE GENOMIC DNA]</scope>
    <source>
        <strain evidence="8 9">CBS 611.86</strain>
    </source>
</reference>
<keyword evidence="2 6" id="KW-0812">Transmembrane</keyword>
<sequence>MPLPTPLPPALREKILDSPALAPPPGVIPNFTNPSNLEIETYGMVAAFMVLGTTSVGVRLWTKWRVVGRVKWWGEDGMLFISWLIYTGMLMPLAIISAKIGAGTHQWNLTVRQAVEQGYYYNIGSLAYILSMLFLKTAILLQCIRVLVPTGTRNAAFYLYHALLAANIIFYIVSAFIELFSCSPRAKLWDPTIVEGKCVGDITAKRVVSGVINMLTDFVVLVLAQKVVWGLGGGVGGKRRGRLSGVFFVGALPCICSIVEIYYHHRGAIHGDKTHWVSLIAPWGFAELAFGHFAASVVVMPRFFKYLFDKPFFVRLSESLSSRRKDSSEGDDKRWSRVGRVRIESPKRAEVRRPVVTDVEYEELVVNGGMSEREWGGGVEDGVTRPEPVFITVADAMRTV</sequence>
<name>A0A7C8M2I1_9PLEO</name>
<feature type="transmembrane region" description="Helical" evidence="6">
    <location>
        <begin position="283"/>
        <end position="304"/>
    </location>
</feature>
<dbReference type="Pfam" id="PF20684">
    <property type="entry name" value="Fung_rhodopsin"/>
    <property type="match status" value="1"/>
</dbReference>